<accession>A0ABV4CA57</accession>
<feature type="region of interest" description="Disordered" evidence="1">
    <location>
        <begin position="150"/>
        <end position="181"/>
    </location>
</feature>
<name>A0ABV4CA57_9MYCO</name>
<evidence type="ECO:0000256" key="1">
    <source>
        <dbReference type="SAM" id="MobiDB-lite"/>
    </source>
</evidence>
<proteinExistence type="predicted"/>
<protein>
    <recommendedName>
        <fullName evidence="4">4Fe-4S Wbl-type domain-containing protein</fullName>
    </recommendedName>
</protein>
<gene>
    <name evidence="2" type="ORF">AB8998_29510</name>
</gene>
<evidence type="ECO:0000313" key="2">
    <source>
        <dbReference type="EMBL" id="MEY8018817.1"/>
    </source>
</evidence>
<evidence type="ECO:0000313" key="3">
    <source>
        <dbReference type="Proteomes" id="UP001564760"/>
    </source>
</evidence>
<reference evidence="2 3" key="1">
    <citation type="submission" date="2024-08" db="EMBL/GenBank/DDBJ databases">
        <title>Mycobacterium servetensis sp. nov., a novel rapid-growing mycobacterial species recovered from a human patient in Zaragoza, Spain.</title>
        <authorList>
            <person name="Tristancho-Baro A.I."/>
            <person name="Buenestado-Serrano S."/>
            <person name="Garcia De Viedma D."/>
            <person name="Milagro-Beamonte A."/>
            <person name="Burillo N."/>
            <person name="Sanz S."/>
            <person name="Lopez-Calleja A.I."/>
            <person name="Penas-Utrilla D."/>
            <person name="Guardingo M."/>
            <person name="Garcia M.J."/>
            <person name="Vinuelas-Bayon J."/>
        </authorList>
    </citation>
    <scope>NUCLEOTIDE SEQUENCE [LARGE SCALE GENOMIC DNA]</scope>
    <source>
        <strain evidence="3">HUMS_12744610</strain>
    </source>
</reference>
<feature type="compositionally biased region" description="Basic and acidic residues" evidence="1">
    <location>
        <begin position="167"/>
        <end position="181"/>
    </location>
</feature>
<dbReference type="RefSeq" id="WP_369741886.1">
    <property type="nucleotide sequence ID" value="NZ_JBGEDP010000002.1"/>
</dbReference>
<sequence>MTHPPSESARIVIPQTLRSAAERCLAAIATLHQPITSISDLSGPSCGQCAERWPCSTALLLGPWPIQDNTGPVGQQIVIPEGKTAAEIRTTAIGALHQPILEAGALAALSGPSCRQCSRWPCATAQLIGAWPSLQPSDDTAAVAAVKDGPDVAATGVRPASARSHTRREVLSNDVGGEDHE</sequence>
<dbReference type="EMBL" id="JBGEDP010000002">
    <property type="protein sequence ID" value="MEY8018817.1"/>
    <property type="molecule type" value="Genomic_DNA"/>
</dbReference>
<keyword evidence="3" id="KW-1185">Reference proteome</keyword>
<evidence type="ECO:0008006" key="4">
    <source>
        <dbReference type="Google" id="ProtNLM"/>
    </source>
</evidence>
<dbReference type="Proteomes" id="UP001564760">
    <property type="component" value="Unassembled WGS sequence"/>
</dbReference>
<organism evidence="2 3">
    <name type="scientific">Mycobacterium servetii</name>
    <dbReference type="NCBI Taxonomy" id="3237418"/>
    <lineage>
        <taxon>Bacteria</taxon>
        <taxon>Bacillati</taxon>
        <taxon>Actinomycetota</taxon>
        <taxon>Actinomycetes</taxon>
        <taxon>Mycobacteriales</taxon>
        <taxon>Mycobacteriaceae</taxon>
        <taxon>Mycobacterium</taxon>
    </lineage>
</organism>
<comment type="caution">
    <text evidence="2">The sequence shown here is derived from an EMBL/GenBank/DDBJ whole genome shotgun (WGS) entry which is preliminary data.</text>
</comment>